<organism evidence="4 5">
    <name type="scientific">Aspergillus cavernicola</name>
    <dbReference type="NCBI Taxonomy" id="176166"/>
    <lineage>
        <taxon>Eukaryota</taxon>
        <taxon>Fungi</taxon>
        <taxon>Dikarya</taxon>
        <taxon>Ascomycota</taxon>
        <taxon>Pezizomycotina</taxon>
        <taxon>Eurotiomycetes</taxon>
        <taxon>Eurotiomycetidae</taxon>
        <taxon>Eurotiales</taxon>
        <taxon>Aspergillaceae</taxon>
        <taxon>Aspergillus</taxon>
        <taxon>Aspergillus subgen. Nidulantes</taxon>
    </lineage>
</organism>
<dbReference type="Proteomes" id="UP001610335">
    <property type="component" value="Unassembled WGS sequence"/>
</dbReference>
<keyword evidence="2" id="KW-0732">Signal</keyword>
<dbReference type="PANTHER" id="PTHR47751">
    <property type="entry name" value="SUPERFAMILY HYDROLASE, PUTATIVE (AFU_ORTHOLOGUE AFUA_2G16580)-RELATED"/>
    <property type="match status" value="1"/>
</dbReference>
<keyword evidence="5" id="KW-1185">Reference proteome</keyword>
<evidence type="ECO:0000313" key="4">
    <source>
        <dbReference type="EMBL" id="KAL2830910.1"/>
    </source>
</evidence>
<dbReference type="Gene3D" id="1.10.10.800">
    <property type="match status" value="1"/>
</dbReference>
<comment type="similarity">
    <text evidence="1">Belongs to the polyketide transferase af380 family.</text>
</comment>
<gene>
    <name evidence="4" type="ORF">BDW59DRAFT_177597</name>
</gene>
<evidence type="ECO:0000259" key="3">
    <source>
        <dbReference type="Pfam" id="PF12697"/>
    </source>
</evidence>
<dbReference type="Pfam" id="PF12697">
    <property type="entry name" value="Abhydrolase_6"/>
    <property type="match status" value="1"/>
</dbReference>
<feature type="domain" description="AB hydrolase-1" evidence="3">
    <location>
        <begin position="95"/>
        <end position="334"/>
    </location>
</feature>
<dbReference type="InterPro" id="IPR029058">
    <property type="entry name" value="AB_hydrolase_fold"/>
</dbReference>
<comment type="caution">
    <text evidence="4">The sequence shown here is derived from an EMBL/GenBank/DDBJ whole genome shotgun (WGS) entry which is preliminary data.</text>
</comment>
<evidence type="ECO:0000256" key="1">
    <source>
        <dbReference type="ARBA" id="ARBA00029464"/>
    </source>
</evidence>
<evidence type="ECO:0000313" key="5">
    <source>
        <dbReference type="Proteomes" id="UP001610335"/>
    </source>
</evidence>
<proteinExistence type="inferred from homology"/>
<sequence length="354" mass="38611">MKIMGSNIAALGILTTILNPISAIAQNMSYGADNFYRSNNVTIHPISFPTQYRTTVAGNLFIPDTLTTNTSTPAIIIGHPMGAVKEQSANLYATRLAETGFITLSLDLPFWGASTGQPRNAVSAELYAEAFSAAVDYLGSPHQTIANVDRARIGALGICGSGGFLISAAKLDPRIRAIATASMYDMGAVSRNGLQASQSVEARMEVIAQAAEQRWTEVDNDGGEVQYTGGTVDELLVNSTAVEREFYDFYRTVRGEVTPRGSTPELTTHPTLSSNTKFMNFYPFNDIETIAPRPMLFVAGDQAHSREFSEDAFARAGEPKELVWVSEAGHVDLYDRTELIPFDRIERFFREGLV</sequence>
<feature type="signal peptide" evidence="2">
    <location>
        <begin position="1"/>
        <end position="25"/>
    </location>
</feature>
<protein>
    <submittedName>
        <fullName evidence="4">Alpha/beta superfamily hydrolase</fullName>
    </submittedName>
</protein>
<name>A0ABR4IT23_9EURO</name>
<feature type="chain" id="PRO_5046382222" evidence="2">
    <location>
        <begin position="26"/>
        <end position="354"/>
    </location>
</feature>
<dbReference type="Gene3D" id="3.40.50.1820">
    <property type="entry name" value="alpha/beta hydrolase"/>
    <property type="match status" value="1"/>
</dbReference>
<reference evidence="4 5" key="1">
    <citation type="submission" date="2024-07" db="EMBL/GenBank/DDBJ databases">
        <title>Section-level genome sequencing and comparative genomics of Aspergillus sections Usti and Cavernicolus.</title>
        <authorList>
            <consortium name="Lawrence Berkeley National Laboratory"/>
            <person name="Nybo J.L."/>
            <person name="Vesth T.C."/>
            <person name="Theobald S."/>
            <person name="Frisvad J.C."/>
            <person name="Larsen T.O."/>
            <person name="Kjaerboelling I."/>
            <person name="Rothschild-Mancinelli K."/>
            <person name="Lyhne E.K."/>
            <person name="Kogle M.E."/>
            <person name="Barry K."/>
            <person name="Clum A."/>
            <person name="Na H."/>
            <person name="Ledsgaard L."/>
            <person name="Lin J."/>
            <person name="Lipzen A."/>
            <person name="Kuo A."/>
            <person name="Riley R."/>
            <person name="Mondo S."/>
            <person name="LaButti K."/>
            <person name="Haridas S."/>
            <person name="Pangalinan J."/>
            <person name="Salamov A.A."/>
            <person name="Simmons B.A."/>
            <person name="Magnuson J.K."/>
            <person name="Chen J."/>
            <person name="Drula E."/>
            <person name="Henrissat B."/>
            <person name="Wiebenga A."/>
            <person name="Lubbers R.J."/>
            <person name="Gomes A.C."/>
            <person name="Makela M.R."/>
            <person name="Stajich J."/>
            <person name="Grigoriev I.V."/>
            <person name="Mortensen U.H."/>
            <person name="De vries R.P."/>
            <person name="Baker S.E."/>
            <person name="Andersen M.R."/>
        </authorList>
    </citation>
    <scope>NUCLEOTIDE SEQUENCE [LARGE SCALE GENOMIC DNA]</scope>
    <source>
        <strain evidence="4 5">CBS 600.67</strain>
    </source>
</reference>
<evidence type="ECO:0000256" key="2">
    <source>
        <dbReference type="SAM" id="SignalP"/>
    </source>
</evidence>
<dbReference type="SUPFAM" id="SSF53474">
    <property type="entry name" value="alpha/beta-Hydrolases"/>
    <property type="match status" value="1"/>
</dbReference>
<dbReference type="EMBL" id="JBFXLS010000011">
    <property type="protein sequence ID" value="KAL2830910.1"/>
    <property type="molecule type" value="Genomic_DNA"/>
</dbReference>
<dbReference type="PANTHER" id="PTHR47751:SF1">
    <property type="entry name" value="SUPERFAMILY HYDROLASE, PUTATIVE (AFU_ORTHOLOGUE AFUA_2G16580)-RELATED"/>
    <property type="match status" value="1"/>
</dbReference>
<keyword evidence="4" id="KW-0378">Hydrolase</keyword>
<dbReference type="InterPro" id="IPR051411">
    <property type="entry name" value="Polyketide_trans_af380"/>
</dbReference>
<dbReference type="GO" id="GO:0016787">
    <property type="term" value="F:hydrolase activity"/>
    <property type="evidence" value="ECO:0007669"/>
    <property type="project" value="UniProtKB-KW"/>
</dbReference>
<dbReference type="InterPro" id="IPR000073">
    <property type="entry name" value="AB_hydrolase_1"/>
</dbReference>
<accession>A0ABR4IT23</accession>